<keyword evidence="5 10" id="KW-0812">Transmembrane</keyword>
<comment type="similarity">
    <text evidence="2 10">Belongs to the glycosyltransferase 31 family.</text>
</comment>
<evidence type="ECO:0000313" key="13">
    <source>
        <dbReference type="Proteomes" id="UP000326759"/>
    </source>
</evidence>
<dbReference type="Gene3D" id="3.90.550.50">
    <property type="match status" value="1"/>
</dbReference>
<dbReference type="EC" id="2.4.1.-" evidence="10"/>
<comment type="caution">
    <text evidence="12">The sequence shown here is derived from an EMBL/GenBank/DDBJ whole genome shotgun (WGS) entry which is preliminary data.</text>
</comment>
<proteinExistence type="inferred from homology"/>
<dbReference type="AlphaFoldDB" id="A0A5N5T9M7"/>
<dbReference type="Proteomes" id="UP000326759">
    <property type="component" value="Unassembled WGS sequence"/>
</dbReference>
<evidence type="ECO:0000256" key="11">
    <source>
        <dbReference type="SAM" id="MobiDB-lite"/>
    </source>
</evidence>
<dbReference type="OrthoDB" id="5512589at2759"/>
<evidence type="ECO:0000256" key="8">
    <source>
        <dbReference type="ARBA" id="ARBA00023034"/>
    </source>
</evidence>
<evidence type="ECO:0000256" key="2">
    <source>
        <dbReference type="ARBA" id="ARBA00008661"/>
    </source>
</evidence>
<keyword evidence="13" id="KW-1185">Reference proteome</keyword>
<feature type="region of interest" description="Disordered" evidence="11">
    <location>
        <begin position="57"/>
        <end position="81"/>
    </location>
</feature>
<reference evidence="12 13" key="1">
    <citation type="journal article" date="2019" name="PLoS Biol.">
        <title>Sex chromosomes control vertical transmission of feminizing Wolbachia symbionts in an isopod.</title>
        <authorList>
            <person name="Becking T."/>
            <person name="Chebbi M.A."/>
            <person name="Giraud I."/>
            <person name="Moumen B."/>
            <person name="Laverre T."/>
            <person name="Caubet Y."/>
            <person name="Peccoud J."/>
            <person name="Gilbert C."/>
            <person name="Cordaux R."/>
        </authorList>
    </citation>
    <scope>NUCLEOTIDE SEQUENCE [LARGE SCALE GENOMIC DNA]</scope>
    <source>
        <strain evidence="12">ANa2</strain>
        <tissue evidence="12">Whole body excluding digestive tract and cuticle</tissue>
    </source>
</reference>
<feature type="transmembrane region" description="Helical" evidence="10">
    <location>
        <begin position="31"/>
        <end position="49"/>
    </location>
</feature>
<comment type="subcellular location">
    <subcellularLocation>
        <location evidence="1 10">Golgi apparatus membrane</location>
        <topology evidence="1 10">Single-pass type II membrane protein</topology>
    </subcellularLocation>
</comment>
<accession>A0A5N5T9M7</accession>
<dbReference type="PANTHER" id="PTHR11214">
    <property type="entry name" value="BETA-1,3-N-ACETYLGLUCOSAMINYLTRANSFERASE"/>
    <property type="match status" value="1"/>
</dbReference>
<protein>
    <recommendedName>
        <fullName evidence="10">Hexosyltransferase</fullName>
        <ecNumber evidence="10">2.4.1.-</ecNumber>
    </recommendedName>
</protein>
<keyword evidence="7 10" id="KW-1133">Transmembrane helix</keyword>
<keyword evidence="6 10" id="KW-0735">Signal-anchor</keyword>
<evidence type="ECO:0000256" key="10">
    <source>
        <dbReference type="RuleBase" id="RU363063"/>
    </source>
</evidence>
<dbReference type="GO" id="GO:0006493">
    <property type="term" value="P:protein O-linked glycosylation"/>
    <property type="evidence" value="ECO:0007669"/>
    <property type="project" value="TreeGrafter"/>
</dbReference>
<dbReference type="Pfam" id="PF01762">
    <property type="entry name" value="Galactosyl_T"/>
    <property type="match status" value="1"/>
</dbReference>
<keyword evidence="4 12" id="KW-0808">Transferase</keyword>
<evidence type="ECO:0000256" key="7">
    <source>
        <dbReference type="ARBA" id="ARBA00022989"/>
    </source>
</evidence>
<evidence type="ECO:0000256" key="5">
    <source>
        <dbReference type="ARBA" id="ARBA00022692"/>
    </source>
</evidence>
<dbReference type="GO" id="GO:0000139">
    <property type="term" value="C:Golgi membrane"/>
    <property type="evidence" value="ECO:0007669"/>
    <property type="project" value="UniProtKB-SubCell"/>
</dbReference>
<gene>
    <name evidence="12" type="ORF">Anas_11196</name>
</gene>
<evidence type="ECO:0000256" key="6">
    <source>
        <dbReference type="ARBA" id="ARBA00022968"/>
    </source>
</evidence>
<dbReference type="InterPro" id="IPR002659">
    <property type="entry name" value="Glyco_trans_31"/>
</dbReference>
<feature type="non-terminal residue" evidence="12">
    <location>
        <position position="1"/>
    </location>
</feature>
<evidence type="ECO:0000313" key="12">
    <source>
        <dbReference type="EMBL" id="KAB7503311.1"/>
    </source>
</evidence>
<evidence type="ECO:0000256" key="1">
    <source>
        <dbReference type="ARBA" id="ARBA00004323"/>
    </source>
</evidence>
<keyword evidence="3 10" id="KW-0328">Glycosyltransferase</keyword>
<keyword evidence="8 10" id="KW-0333">Golgi apparatus</keyword>
<evidence type="ECO:0000256" key="9">
    <source>
        <dbReference type="ARBA" id="ARBA00023136"/>
    </source>
</evidence>
<sequence>FIFLFYFFSRWSRERVQNHFRRLLKPRLSGLIFYILLTIFVLFSFTSLGPKFPSSYGFSSKDKRQDNSKGVPSGKERSKVESTPVLNPHNFHLMISNSRLCNDDDEIHLLILVTSSADHFNERQAIRSTWGHPDYLSTYSTRLIFLLANPNNLSTQRMIVEEYRTYGDLIQEDFVESYMNLTLKTVMGIKWASLHCSRASYVMKTDDDIFVNVPLLTTHLTSLSGGRERGGQGERVRLFTGK</sequence>
<evidence type="ECO:0000256" key="3">
    <source>
        <dbReference type="ARBA" id="ARBA00022676"/>
    </source>
</evidence>
<name>A0A5N5T9M7_9CRUS</name>
<organism evidence="12 13">
    <name type="scientific">Armadillidium nasatum</name>
    <dbReference type="NCBI Taxonomy" id="96803"/>
    <lineage>
        <taxon>Eukaryota</taxon>
        <taxon>Metazoa</taxon>
        <taxon>Ecdysozoa</taxon>
        <taxon>Arthropoda</taxon>
        <taxon>Crustacea</taxon>
        <taxon>Multicrustacea</taxon>
        <taxon>Malacostraca</taxon>
        <taxon>Eumalacostraca</taxon>
        <taxon>Peracarida</taxon>
        <taxon>Isopoda</taxon>
        <taxon>Oniscidea</taxon>
        <taxon>Crinocheta</taxon>
        <taxon>Armadillidiidae</taxon>
        <taxon>Armadillidium</taxon>
    </lineage>
</organism>
<evidence type="ECO:0000256" key="4">
    <source>
        <dbReference type="ARBA" id="ARBA00022679"/>
    </source>
</evidence>
<dbReference type="EMBL" id="SEYY01005414">
    <property type="protein sequence ID" value="KAB7503311.1"/>
    <property type="molecule type" value="Genomic_DNA"/>
</dbReference>
<dbReference type="PANTHER" id="PTHR11214:SF314">
    <property type="entry name" value="HEXOSYLTRANSFERASE"/>
    <property type="match status" value="1"/>
</dbReference>
<dbReference type="GO" id="GO:0016758">
    <property type="term" value="F:hexosyltransferase activity"/>
    <property type="evidence" value="ECO:0007669"/>
    <property type="project" value="InterPro"/>
</dbReference>
<keyword evidence="9 10" id="KW-0472">Membrane</keyword>